<evidence type="ECO:0000313" key="1">
    <source>
        <dbReference type="EMBL" id="MEM0542798.1"/>
    </source>
</evidence>
<dbReference type="RefSeq" id="WP_342696003.1">
    <property type="nucleotide sequence ID" value="NZ_JBCGDO010000010.1"/>
</dbReference>
<sequence length="228" mass="25948">METTPPKNESTTKPVKTSNVPLADIDFGNVVEKASDKWILTPWLTLLWMTAEEFKVKSDNYKTTLAVRIQTGSNRPQITKSLVNINKEIDEKLSYVKGYIAEKYGKDNAVSYYASFGIEYSNKTYRFPFDQNNRSKALALMVDAISANGLNDKMYGKDYWLEIQTKYDDLLAAASSNDGTVSNKVGNKNALKKELKVVLNSLIFSIKANYPETYKQELRAWGFQKEKY</sequence>
<keyword evidence="2" id="KW-1185">Reference proteome</keyword>
<organism evidence="1 2">
    <name type="scientific">Flavobacterium aureirubrum</name>
    <dbReference type="NCBI Taxonomy" id="3133147"/>
    <lineage>
        <taxon>Bacteria</taxon>
        <taxon>Pseudomonadati</taxon>
        <taxon>Bacteroidota</taxon>
        <taxon>Flavobacteriia</taxon>
        <taxon>Flavobacteriales</taxon>
        <taxon>Flavobacteriaceae</taxon>
        <taxon>Flavobacterium</taxon>
    </lineage>
</organism>
<gene>
    <name evidence="1" type="ORF">WFZ85_09215</name>
</gene>
<proteinExistence type="predicted"/>
<dbReference type="EMBL" id="JBCGDO010000010">
    <property type="protein sequence ID" value="MEM0542798.1"/>
    <property type="molecule type" value="Genomic_DNA"/>
</dbReference>
<reference evidence="1 2" key="1">
    <citation type="submission" date="2024-03" db="EMBL/GenBank/DDBJ databases">
        <title>Two novel species of the genus Flavobacterium exhibiting potentially degradation of complex polysaccharides.</title>
        <authorList>
            <person name="Lian X."/>
        </authorList>
    </citation>
    <scope>NUCLEOTIDE SEQUENCE [LARGE SCALE GENOMIC DNA]</scope>
    <source>
        <strain evidence="2">j3</strain>
    </source>
</reference>
<accession>A0ABU9N867</accession>
<evidence type="ECO:0000313" key="2">
    <source>
        <dbReference type="Proteomes" id="UP001460072"/>
    </source>
</evidence>
<protein>
    <submittedName>
        <fullName evidence="1">Uncharacterized protein</fullName>
    </submittedName>
</protein>
<comment type="caution">
    <text evidence="1">The sequence shown here is derived from an EMBL/GenBank/DDBJ whole genome shotgun (WGS) entry which is preliminary data.</text>
</comment>
<name>A0ABU9N867_9FLAO</name>
<dbReference type="Proteomes" id="UP001460072">
    <property type="component" value="Unassembled WGS sequence"/>
</dbReference>